<gene>
    <name evidence="1" type="ORF">NP493_7g09017</name>
</gene>
<dbReference type="EMBL" id="JAODUO010000007">
    <property type="protein sequence ID" value="KAK2193761.1"/>
    <property type="molecule type" value="Genomic_DNA"/>
</dbReference>
<organism evidence="1 2">
    <name type="scientific">Ridgeia piscesae</name>
    <name type="common">Tubeworm</name>
    <dbReference type="NCBI Taxonomy" id="27915"/>
    <lineage>
        <taxon>Eukaryota</taxon>
        <taxon>Metazoa</taxon>
        <taxon>Spiralia</taxon>
        <taxon>Lophotrochozoa</taxon>
        <taxon>Annelida</taxon>
        <taxon>Polychaeta</taxon>
        <taxon>Sedentaria</taxon>
        <taxon>Canalipalpata</taxon>
        <taxon>Sabellida</taxon>
        <taxon>Siboglinidae</taxon>
        <taxon>Ridgeia</taxon>
    </lineage>
</organism>
<sequence length="165" mass="18884">MRRGVTHHGVATDIDEEVSPSLENTIVYLWLQLLNPWSSATCQTKIRAELRNRSLTSVKPEISQALASLQDELRTIEYTRAMRIGDGFKYNRNIVTSNKRLSFPRKSGVLCKAAGRMFNSHDSVDCRYLSQSDKKVLGWSRPVTNDIREEDDDHLYDGDGSMTFW</sequence>
<accession>A0AAD9PFS3</accession>
<keyword evidence="2" id="KW-1185">Reference proteome</keyword>
<dbReference type="Proteomes" id="UP001209878">
    <property type="component" value="Unassembled WGS sequence"/>
</dbReference>
<protein>
    <submittedName>
        <fullName evidence="1">Uncharacterized protein</fullName>
    </submittedName>
</protein>
<dbReference type="AlphaFoldDB" id="A0AAD9PFS3"/>
<evidence type="ECO:0000313" key="1">
    <source>
        <dbReference type="EMBL" id="KAK2193761.1"/>
    </source>
</evidence>
<reference evidence="1" key="1">
    <citation type="journal article" date="2023" name="Mol. Biol. Evol.">
        <title>Third-Generation Sequencing Reveals the Adaptive Role of the Epigenome in Three Deep-Sea Polychaetes.</title>
        <authorList>
            <person name="Perez M."/>
            <person name="Aroh O."/>
            <person name="Sun Y."/>
            <person name="Lan Y."/>
            <person name="Juniper S.K."/>
            <person name="Young C.R."/>
            <person name="Angers B."/>
            <person name="Qian P.Y."/>
        </authorList>
    </citation>
    <scope>NUCLEOTIDE SEQUENCE</scope>
    <source>
        <strain evidence="1">R07B-5</strain>
    </source>
</reference>
<name>A0AAD9PFS3_RIDPI</name>
<comment type="caution">
    <text evidence="1">The sequence shown here is derived from an EMBL/GenBank/DDBJ whole genome shotgun (WGS) entry which is preliminary data.</text>
</comment>
<evidence type="ECO:0000313" key="2">
    <source>
        <dbReference type="Proteomes" id="UP001209878"/>
    </source>
</evidence>
<proteinExistence type="predicted"/>